<keyword evidence="10" id="KW-1185">Reference proteome</keyword>
<evidence type="ECO:0000256" key="3">
    <source>
        <dbReference type="ARBA" id="ARBA00022475"/>
    </source>
</evidence>
<dbReference type="Gene3D" id="1.10.3720.10">
    <property type="entry name" value="MetI-like"/>
    <property type="match status" value="1"/>
</dbReference>
<dbReference type="GO" id="GO:0005886">
    <property type="term" value="C:plasma membrane"/>
    <property type="evidence" value="ECO:0007669"/>
    <property type="project" value="UniProtKB-SubCell"/>
</dbReference>
<proteinExistence type="inferred from homology"/>
<dbReference type="AlphaFoldDB" id="A0A562IIJ9"/>
<keyword evidence="4 7" id="KW-0812">Transmembrane</keyword>
<dbReference type="OrthoDB" id="9809425at2"/>
<dbReference type="PANTHER" id="PTHR43163">
    <property type="entry name" value="DIPEPTIDE TRANSPORT SYSTEM PERMEASE PROTEIN DPPB-RELATED"/>
    <property type="match status" value="1"/>
</dbReference>
<evidence type="ECO:0000256" key="6">
    <source>
        <dbReference type="ARBA" id="ARBA00023136"/>
    </source>
</evidence>
<gene>
    <name evidence="9" type="ORF">JD77_05570</name>
</gene>
<dbReference type="Pfam" id="PF00528">
    <property type="entry name" value="BPD_transp_1"/>
    <property type="match status" value="1"/>
</dbReference>
<evidence type="ECO:0000256" key="2">
    <source>
        <dbReference type="ARBA" id="ARBA00022448"/>
    </source>
</evidence>
<accession>A0A562IIJ9</accession>
<dbReference type="Pfam" id="PF19300">
    <property type="entry name" value="BPD_transp_1_N"/>
    <property type="match status" value="1"/>
</dbReference>
<dbReference type="InterPro" id="IPR045621">
    <property type="entry name" value="BPD_transp_1_N"/>
</dbReference>
<dbReference type="InterPro" id="IPR035906">
    <property type="entry name" value="MetI-like_sf"/>
</dbReference>
<dbReference type="InterPro" id="IPR000515">
    <property type="entry name" value="MetI-like"/>
</dbReference>
<protein>
    <submittedName>
        <fullName evidence="9">Peptide/nickel transport system permease protein</fullName>
    </submittedName>
</protein>
<feature type="domain" description="ABC transmembrane type-1" evidence="8">
    <location>
        <begin position="102"/>
        <end position="333"/>
    </location>
</feature>
<feature type="transmembrane region" description="Helical" evidence="7">
    <location>
        <begin position="12"/>
        <end position="33"/>
    </location>
</feature>
<feature type="transmembrane region" description="Helical" evidence="7">
    <location>
        <begin position="108"/>
        <end position="129"/>
    </location>
</feature>
<evidence type="ECO:0000256" key="5">
    <source>
        <dbReference type="ARBA" id="ARBA00022989"/>
    </source>
</evidence>
<evidence type="ECO:0000313" key="10">
    <source>
        <dbReference type="Proteomes" id="UP000319825"/>
    </source>
</evidence>
<comment type="subcellular location">
    <subcellularLocation>
        <location evidence="1 7">Cell membrane</location>
        <topology evidence="1 7">Multi-pass membrane protein</topology>
    </subcellularLocation>
</comment>
<evidence type="ECO:0000256" key="4">
    <source>
        <dbReference type="ARBA" id="ARBA00022692"/>
    </source>
</evidence>
<feature type="transmembrane region" description="Helical" evidence="7">
    <location>
        <begin position="264"/>
        <end position="285"/>
    </location>
</feature>
<dbReference type="PROSITE" id="PS50928">
    <property type="entry name" value="ABC_TM1"/>
    <property type="match status" value="1"/>
</dbReference>
<keyword evidence="2 7" id="KW-0813">Transport</keyword>
<comment type="caution">
    <text evidence="9">The sequence shown here is derived from an EMBL/GenBank/DDBJ whole genome shotgun (WGS) entry which is preliminary data.</text>
</comment>
<keyword evidence="5 7" id="KW-1133">Transmembrane helix</keyword>
<dbReference type="EMBL" id="VLKE01000001">
    <property type="protein sequence ID" value="TWH70545.1"/>
    <property type="molecule type" value="Genomic_DNA"/>
</dbReference>
<evidence type="ECO:0000313" key="9">
    <source>
        <dbReference type="EMBL" id="TWH70545.1"/>
    </source>
</evidence>
<organism evidence="9 10">
    <name type="scientific">Micromonospora olivasterospora</name>
    <dbReference type="NCBI Taxonomy" id="1880"/>
    <lineage>
        <taxon>Bacteria</taxon>
        <taxon>Bacillati</taxon>
        <taxon>Actinomycetota</taxon>
        <taxon>Actinomycetes</taxon>
        <taxon>Micromonosporales</taxon>
        <taxon>Micromonosporaceae</taxon>
        <taxon>Micromonospora</taxon>
    </lineage>
</organism>
<feature type="transmembrane region" description="Helical" evidence="7">
    <location>
        <begin position="311"/>
        <end position="332"/>
    </location>
</feature>
<dbReference type="PANTHER" id="PTHR43163:SF6">
    <property type="entry name" value="DIPEPTIDE TRANSPORT SYSTEM PERMEASE PROTEIN DPPB-RELATED"/>
    <property type="match status" value="1"/>
</dbReference>
<dbReference type="RefSeq" id="WP_145776792.1">
    <property type="nucleotide sequence ID" value="NZ_BAAATQ010000059.1"/>
</dbReference>
<comment type="similarity">
    <text evidence="7">Belongs to the binding-protein-dependent transport system permease family.</text>
</comment>
<evidence type="ECO:0000259" key="8">
    <source>
        <dbReference type="PROSITE" id="PS50928"/>
    </source>
</evidence>
<sequence>MKRRLEVAVNRVVRRVLAMIPALLGVVLCIFLLTRVLPGDPARTLAGEQADPATVERIRAEMGLDQPLVAQFVTYVRGLFTGDFGFAWHTGQPVLTDFASRLPATVELAVVAIVISLVVGVPIGVVSATRRDRPVDHASRIFSLVGASMPLFWLALIVIFVCYNKLGWEPAPLGRIAQDVNPPTSITGLYVLDSLLTGDIVALKSSLAHIIWPALCLATGSTAIIARMTRSEMLEVINQDYVRTARSKGLPPAKVILKHALKNAAPVIVTVVGLQFGQLLGGAVITETVFSWPGIGFYVVQSVLATDYAPVQAFTLLAAVIYLTVNLCVDLLNARLDPRIENA</sequence>
<evidence type="ECO:0000256" key="1">
    <source>
        <dbReference type="ARBA" id="ARBA00004651"/>
    </source>
</evidence>
<keyword evidence="6 7" id="KW-0472">Membrane</keyword>
<dbReference type="GO" id="GO:0071916">
    <property type="term" value="F:dipeptide transmembrane transporter activity"/>
    <property type="evidence" value="ECO:0007669"/>
    <property type="project" value="TreeGrafter"/>
</dbReference>
<name>A0A562IIJ9_MICOL</name>
<feature type="transmembrane region" description="Helical" evidence="7">
    <location>
        <begin position="141"/>
        <end position="163"/>
    </location>
</feature>
<feature type="transmembrane region" description="Helical" evidence="7">
    <location>
        <begin position="206"/>
        <end position="226"/>
    </location>
</feature>
<reference evidence="9 10" key="1">
    <citation type="submission" date="2019-07" db="EMBL/GenBank/DDBJ databases">
        <title>R&amp;d 2014.</title>
        <authorList>
            <person name="Klenk H.-P."/>
        </authorList>
    </citation>
    <scope>NUCLEOTIDE SEQUENCE [LARGE SCALE GENOMIC DNA]</scope>
    <source>
        <strain evidence="9 10">DSM 43868</strain>
    </source>
</reference>
<dbReference type="SUPFAM" id="SSF161098">
    <property type="entry name" value="MetI-like"/>
    <property type="match status" value="1"/>
</dbReference>
<dbReference type="Proteomes" id="UP000319825">
    <property type="component" value="Unassembled WGS sequence"/>
</dbReference>
<keyword evidence="3" id="KW-1003">Cell membrane</keyword>
<evidence type="ECO:0000256" key="7">
    <source>
        <dbReference type="RuleBase" id="RU363032"/>
    </source>
</evidence>
<dbReference type="CDD" id="cd06261">
    <property type="entry name" value="TM_PBP2"/>
    <property type="match status" value="1"/>
</dbReference>